<proteinExistence type="predicted"/>
<reference evidence="5" key="1">
    <citation type="journal article" date="2020" name="Nature">
        <title>Giant virus diversity and host interactions through global metagenomics.</title>
        <authorList>
            <person name="Schulz F."/>
            <person name="Roux S."/>
            <person name="Paez-Espino D."/>
            <person name="Jungbluth S."/>
            <person name="Walsh D.A."/>
            <person name="Denef V.J."/>
            <person name="McMahon K.D."/>
            <person name="Konstantinidis K.T."/>
            <person name="Eloe-Fadrosh E.A."/>
            <person name="Kyrpides N.C."/>
            <person name="Woyke T."/>
        </authorList>
    </citation>
    <scope>NUCLEOTIDE SEQUENCE</scope>
    <source>
        <strain evidence="5">GVMAG-M-3300021079-18</strain>
    </source>
</reference>
<dbReference type="InterPro" id="IPR002893">
    <property type="entry name" value="Znf_MYND"/>
</dbReference>
<dbReference type="PROSITE" id="PS01360">
    <property type="entry name" value="ZF_MYND_1"/>
    <property type="match status" value="1"/>
</dbReference>
<dbReference type="PROSITE" id="PS50865">
    <property type="entry name" value="ZF_MYND_2"/>
    <property type="match status" value="1"/>
</dbReference>
<dbReference type="GO" id="GO:0008270">
    <property type="term" value="F:zinc ion binding"/>
    <property type="evidence" value="ECO:0007669"/>
    <property type="project" value="UniProtKB-KW"/>
</dbReference>
<dbReference type="AlphaFoldDB" id="A0A6C0CGX5"/>
<organism evidence="5">
    <name type="scientific">viral metagenome</name>
    <dbReference type="NCBI Taxonomy" id="1070528"/>
    <lineage>
        <taxon>unclassified sequences</taxon>
        <taxon>metagenomes</taxon>
        <taxon>organismal metagenomes</taxon>
    </lineage>
</organism>
<dbReference type="SUPFAM" id="SSF144232">
    <property type="entry name" value="HIT/MYND zinc finger-like"/>
    <property type="match status" value="1"/>
</dbReference>
<keyword evidence="3" id="KW-0862">Zinc</keyword>
<name>A0A6C0CGX5_9ZZZZ</name>
<feature type="domain" description="MYND-type" evidence="4">
    <location>
        <begin position="135"/>
        <end position="172"/>
    </location>
</feature>
<dbReference type="EMBL" id="MN739413">
    <property type="protein sequence ID" value="QHT03543.1"/>
    <property type="molecule type" value="Genomic_DNA"/>
</dbReference>
<accession>A0A6C0CGX5</accession>
<evidence type="ECO:0000313" key="5">
    <source>
        <dbReference type="EMBL" id="QHT03543.1"/>
    </source>
</evidence>
<evidence type="ECO:0000259" key="4">
    <source>
        <dbReference type="PROSITE" id="PS50865"/>
    </source>
</evidence>
<keyword evidence="2" id="KW-0863">Zinc-finger</keyword>
<evidence type="ECO:0000256" key="1">
    <source>
        <dbReference type="ARBA" id="ARBA00022723"/>
    </source>
</evidence>
<sequence>MKESHRELVERITIGTFRFFVENTHSPPENPISFIVVKDQVFANMLDGEKKDLKSFMLLGENRVSFSLLDDLGVFRADNASLYVVPFGATGMEKNVSEVCNYSFSIAARNREDWKKAHADLDLAMPGVVAKRKICAHCSKPARDKCSKCCAAYYCSEECQKKDWKIRHKVLCQHFVMQGKI</sequence>
<evidence type="ECO:0000256" key="3">
    <source>
        <dbReference type="ARBA" id="ARBA00022833"/>
    </source>
</evidence>
<protein>
    <recommendedName>
        <fullName evidence="4">MYND-type domain-containing protein</fullName>
    </recommendedName>
</protein>
<evidence type="ECO:0000256" key="2">
    <source>
        <dbReference type="ARBA" id="ARBA00022771"/>
    </source>
</evidence>
<dbReference type="Pfam" id="PF01753">
    <property type="entry name" value="zf-MYND"/>
    <property type="match status" value="1"/>
</dbReference>
<dbReference type="Gene3D" id="6.10.140.2220">
    <property type="match status" value="1"/>
</dbReference>
<keyword evidence="1" id="KW-0479">Metal-binding</keyword>